<reference evidence="6" key="1">
    <citation type="journal article" date="2015" name="Proc. Natl. Acad. Sci. U.S.A.">
        <title>Genome sequence of the Asian Tiger mosquito, Aedes albopictus, reveals insights into its biology, genetics, and evolution.</title>
        <authorList>
            <person name="Chen X.G."/>
            <person name="Jiang X."/>
            <person name="Gu J."/>
            <person name="Xu M."/>
            <person name="Wu Y."/>
            <person name="Deng Y."/>
            <person name="Zhang C."/>
            <person name="Bonizzoni M."/>
            <person name="Dermauw W."/>
            <person name="Vontas J."/>
            <person name="Armbruster P."/>
            <person name="Huang X."/>
            <person name="Yang Y."/>
            <person name="Zhang H."/>
            <person name="He W."/>
            <person name="Peng H."/>
            <person name="Liu Y."/>
            <person name="Wu K."/>
            <person name="Chen J."/>
            <person name="Lirakis M."/>
            <person name="Topalis P."/>
            <person name="Van Leeuwen T."/>
            <person name="Hall A.B."/>
            <person name="Jiang X."/>
            <person name="Thorpe C."/>
            <person name="Mueller R.L."/>
            <person name="Sun C."/>
            <person name="Waterhouse R.M."/>
            <person name="Yan G."/>
            <person name="Tu Z.J."/>
            <person name="Fang X."/>
            <person name="James A.A."/>
        </authorList>
    </citation>
    <scope>NUCLEOTIDE SEQUENCE [LARGE SCALE GENOMIC DNA]</scope>
    <source>
        <strain evidence="6">Foshan</strain>
    </source>
</reference>
<dbReference type="SMART" id="SM00312">
    <property type="entry name" value="PX"/>
    <property type="match status" value="1"/>
</dbReference>
<dbReference type="Gene3D" id="1.20.58.900">
    <property type="match status" value="1"/>
</dbReference>
<evidence type="ECO:0000259" key="3">
    <source>
        <dbReference type="PROSITE" id="PS50195"/>
    </source>
</evidence>
<keyword evidence="1" id="KW-0175">Coiled coil</keyword>
<evidence type="ECO:0000259" key="4">
    <source>
        <dbReference type="PROSITE" id="PS50826"/>
    </source>
</evidence>
<feature type="compositionally biased region" description="Polar residues" evidence="2">
    <location>
        <begin position="357"/>
        <end position="366"/>
    </location>
</feature>
<dbReference type="RefSeq" id="XP_062701164.1">
    <property type="nucleotide sequence ID" value="XM_062845180.1"/>
</dbReference>
<sequence>MVGMSNFTLDPAIIGVVGGGSSRKYEVERKALMEELLTVVKECQKKYGGKTELATEEDSRIILLCDTWERVLSHGLKSTSSVLKNVTDLVAGGSVEMPVMWEFTFKHLTNHEKERFSALRHVWTNCGKGKALLRAILNERALERYMLIWLGDEKVLEESYESWALMRDGEITSLLPNMAAGLSTILFAISIDTPELNAPTRVKPEKVEPIIATQPPTGPVRKVNVIQREILDAVPTQPILNYASSPSSRNNSSRTANVDIIQEYTDIGSTRSRAEAYSVEDALNSLSIARKISHGESKPPEASIGATPPAATSSPDNALEASEDSIMAGSYSLDTSTATTASNNTTASNCSSSTATGFGSDSSMAQESAVDETSERNAAIVDKLKRKLNDSEERCQMLEARVAELSLENHRLRMLTRSNRLSLMHFQISIPKAILRTPVSGRRREHYCYEIRISPNGTAASGTEAECWSVFRRYSEFYRLHKRLQKEYPSVRTLDFPPKKKIGNMNAQFVEQRRQRLQVYLNSLFITTLPEVSACNTRSQLERAFPFLRDAVL</sequence>
<dbReference type="PROSITE" id="PS50826">
    <property type="entry name" value="RUN"/>
    <property type="match status" value="1"/>
</dbReference>
<dbReference type="Proteomes" id="UP000069940">
    <property type="component" value="Unassembled WGS sequence"/>
</dbReference>
<protein>
    <recommendedName>
        <fullName evidence="7">Sorting nexin-29</fullName>
    </recommendedName>
</protein>
<dbReference type="CDD" id="cd07277">
    <property type="entry name" value="PX_RUN"/>
    <property type="match status" value="1"/>
</dbReference>
<dbReference type="InterPro" id="IPR001683">
    <property type="entry name" value="PX_dom"/>
</dbReference>
<feature type="domain" description="PX" evidence="3">
    <location>
        <begin position="427"/>
        <end position="553"/>
    </location>
</feature>
<dbReference type="CDD" id="cd17689">
    <property type="entry name" value="RUN_SNX29"/>
    <property type="match status" value="1"/>
</dbReference>
<dbReference type="SUPFAM" id="SSF140741">
    <property type="entry name" value="RUN domain-like"/>
    <property type="match status" value="1"/>
</dbReference>
<feature type="coiled-coil region" evidence="1">
    <location>
        <begin position="381"/>
        <end position="415"/>
    </location>
</feature>
<name>A0ABM1ZNB7_AEDAL</name>
<evidence type="ECO:0000313" key="5">
    <source>
        <dbReference type="EnsemblMetazoa" id="AALFPA23_020153.P29683"/>
    </source>
</evidence>
<dbReference type="GeneID" id="109410343"/>
<accession>A0ABM1ZNB7</accession>
<proteinExistence type="predicted"/>
<dbReference type="InterPro" id="IPR047329">
    <property type="entry name" value="RUN_SNX29"/>
</dbReference>
<feature type="compositionally biased region" description="Low complexity" evidence="2">
    <location>
        <begin position="336"/>
        <end position="356"/>
    </location>
</feature>
<dbReference type="EnsemblMetazoa" id="AALFPA23_020153.R29683">
    <property type="protein sequence ID" value="AALFPA23_020153.P29683"/>
    <property type="gene ID" value="AALFPA23_020153"/>
</dbReference>
<reference evidence="5" key="2">
    <citation type="submission" date="2025-05" db="UniProtKB">
        <authorList>
            <consortium name="EnsemblMetazoa"/>
        </authorList>
    </citation>
    <scope>IDENTIFICATION</scope>
    <source>
        <strain evidence="5">Foshan</strain>
    </source>
</reference>
<dbReference type="Pfam" id="PF00787">
    <property type="entry name" value="PX"/>
    <property type="match status" value="1"/>
</dbReference>
<dbReference type="SUPFAM" id="SSF64268">
    <property type="entry name" value="PX domain"/>
    <property type="match status" value="1"/>
</dbReference>
<dbReference type="Gene3D" id="3.30.1520.10">
    <property type="entry name" value="Phox-like domain"/>
    <property type="match status" value="1"/>
</dbReference>
<dbReference type="InterPro" id="IPR037916">
    <property type="entry name" value="SNX29_PX"/>
</dbReference>
<dbReference type="Pfam" id="PF02759">
    <property type="entry name" value="RUN"/>
    <property type="match status" value="1"/>
</dbReference>
<dbReference type="InterPro" id="IPR037213">
    <property type="entry name" value="Run_dom_sf"/>
</dbReference>
<feature type="region of interest" description="Disordered" evidence="2">
    <location>
        <begin position="336"/>
        <end position="374"/>
    </location>
</feature>
<dbReference type="InterPro" id="IPR036871">
    <property type="entry name" value="PX_dom_sf"/>
</dbReference>
<evidence type="ECO:0000313" key="6">
    <source>
        <dbReference type="Proteomes" id="UP000069940"/>
    </source>
</evidence>
<feature type="domain" description="RUN" evidence="4">
    <location>
        <begin position="55"/>
        <end position="194"/>
    </location>
</feature>
<dbReference type="PANTHER" id="PTHR47194">
    <property type="entry name" value="SORTING NEXIN-29-RELATED"/>
    <property type="match status" value="1"/>
</dbReference>
<organism evidence="5 6">
    <name type="scientific">Aedes albopictus</name>
    <name type="common">Asian tiger mosquito</name>
    <name type="synonym">Stegomyia albopicta</name>
    <dbReference type="NCBI Taxonomy" id="7160"/>
    <lineage>
        <taxon>Eukaryota</taxon>
        <taxon>Metazoa</taxon>
        <taxon>Ecdysozoa</taxon>
        <taxon>Arthropoda</taxon>
        <taxon>Hexapoda</taxon>
        <taxon>Insecta</taxon>
        <taxon>Pterygota</taxon>
        <taxon>Neoptera</taxon>
        <taxon>Endopterygota</taxon>
        <taxon>Diptera</taxon>
        <taxon>Nematocera</taxon>
        <taxon>Culicoidea</taxon>
        <taxon>Culicidae</taxon>
        <taxon>Culicinae</taxon>
        <taxon>Aedini</taxon>
        <taxon>Aedes</taxon>
        <taxon>Stegomyia</taxon>
    </lineage>
</organism>
<evidence type="ECO:0000256" key="2">
    <source>
        <dbReference type="SAM" id="MobiDB-lite"/>
    </source>
</evidence>
<evidence type="ECO:0008006" key="7">
    <source>
        <dbReference type="Google" id="ProtNLM"/>
    </source>
</evidence>
<feature type="region of interest" description="Disordered" evidence="2">
    <location>
        <begin position="293"/>
        <end position="320"/>
    </location>
</feature>
<dbReference type="PANTHER" id="PTHR47194:SF3">
    <property type="entry name" value="SORTING NEXIN 29"/>
    <property type="match status" value="1"/>
</dbReference>
<dbReference type="PROSITE" id="PS50195">
    <property type="entry name" value="PX"/>
    <property type="match status" value="1"/>
</dbReference>
<evidence type="ECO:0000256" key="1">
    <source>
        <dbReference type="SAM" id="Coils"/>
    </source>
</evidence>
<dbReference type="InterPro" id="IPR004012">
    <property type="entry name" value="Run_dom"/>
</dbReference>
<keyword evidence="6" id="KW-1185">Reference proteome</keyword>
<dbReference type="SMART" id="SM00593">
    <property type="entry name" value="RUN"/>
    <property type="match status" value="1"/>
</dbReference>